<dbReference type="InterPro" id="IPR051473">
    <property type="entry name" value="P2Ox-like"/>
</dbReference>
<keyword evidence="3" id="KW-0285">Flavoprotein</keyword>
<proteinExistence type="inferred from homology"/>
<dbReference type="AlphaFoldDB" id="A0AA37HHT9"/>
<dbReference type="SUPFAM" id="SSF51905">
    <property type="entry name" value="FAD/NAD(P)-binding domain"/>
    <property type="match status" value="1"/>
</dbReference>
<dbReference type="Gene3D" id="3.50.50.60">
    <property type="entry name" value="FAD/NAD(P)-binding domain"/>
    <property type="match status" value="1"/>
</dbReference>
<comment type="cofactor">
    <cofactor evidence="1">
        <name>FAD</name>
        <dbReference type="ChEBI" id="CHEBI:57692"/>
    </cofactor>
</comment>
<name>A0AA37HHT9_9HYPH</name>
<dbReference type="GO" id="GO:0016614">
    <property type="term" value="F:oxidoreductase activity, acting on CH-OH group of donors"/>
    <property type="evidence" value="ECO:0007669"/>
    <property type="project" value="InterPro"/>
</dbReference>
<sequence length="84" mass="9221">MFVVRHGKAVARHALTFLRQAPEAAGGREVCDQGDDTCRRNGTARMGDDKRTSVVDADCRSWDIPNLWICDGSVFPTVGGSTRR</sequence>
<dbReference type="PANTHER" id="PTHR42784:SF1">
    <property type="entry name" value="PYRANOSE 2-OXIDASE"/>
    <property type="match status" value="1"/>
</dbReference>
<dbReference type="Proteomes" id="UP001055286">
    <property type="component" value="Unassembled WGS sequence"/>
</dbReference>
<evidence type="ECO:0000259" key="6">
    <source>
        <dbReference type="Pfam" id="PF05199"/>
    </source>
</evidence>
<evidence type="ECO:0000256" key="2">
    <source>
        <dbReference type="ARBA" id="ARBA00010790"/>
    </source>
</evidence>
<protein>
    <recommendedName>
        <fullName evidence="6">Glucose-methanol-choline oxidoreductase C-terminal domain-containing protein</fullName>
    </recommendedName>
</protein>
<keyword evidence="4" id="KW-0274">FAD</keyword>
<comment type="similarity">
    <text evidence="2">Belongs to the GMC oxidoreductase family.</text>
</comment>
<dbReference type="InterPro" id="IPR007867">
    <property type="entry name" value="GMC_OxRtase_C"/>
</dbReference>
<comment type="caution">
    <text evidence="7">The sequence shown here is derived from an EMBL/GenBank/DDBJ whole genome shotgun (WGS) entry which is preliminary data.</text>
</comment>
<dbReference type="PANTHER" id="PTHR42784">
    <property type="entry name" value="PYRANOSE 2-OXIDASE"/>
    <property type="match status" value="1"/>
</dbReference>
<evidence type="ECO:0000313" key="8">
    <source>
        <dbReference type="Proteomes" id="UP001055286"/>
    </source>
</evidence>
<evidence type="ECO:0000256" key="4">
    <source>
        <dbReference type="ARBA" id="ARBA00022827"/>
    </source>
</evidence>
<dbReference type="Pfam" id="PF05199">
    <property type="entry name" value="GMC_oxred_C"/>
    <property type="match status" value="1"/>
</dbReference>
<evidence type="ECO:0000256" key="1">
    <source>
        <dbReference type="ARBA" id="ARBA00001974"/>
    </source>
</evidence>
<gene>
    <name evidence="7" type="ORF">MPEAHAMD_6035</name>
</gene>
<accession>A0AA37HHT9</accession>
<dbReference type="InterPro" id="IPR036188">
    <property type="entry name" value="FAD/NAD-bd_sf"/>
</dbReference>
<keyword evidence="5" id="KW-0560">Oxidoreductase</keyword>
<evidence type="ECO:0000256" key="5">
    <source>
        <dbReference type="ARBA" id="ARBA00023002"/>
    </source>
</evidence>
<feature type="domain" description="Glucose-methanol-choline oxidoreductase C-terminal" evidence="6">
    <location>
        <begin position="41"/>
        <end position="80"/>
    </location>
</feature>
<evidence type="ECO:0000256" key="3">
    <source>
        <dbReference type="ARBA" id="ARBA00022630"/>
    </source>
</evidence>
<reference evidence="7" key="1">
    <citation type="journal article" date="2016" name="Front. Microbiol.">
        <title>Genome Sequence of the Piezophilic, Mesophilic Sulfate-Reducing Bacterium Desulfovibrio indicus J2T.</title>
        <authorList>
            <person name="Cao J."/>
            <person name="Maignien L."/>
            <person name="Shao Z."/>
            <person name="Alain K."/>
            <person name="Jebbar M."/>
        </authorList>
    </citation>
    <scope>NUCLEOTIDE SEQUENCE</scope>
    <source>
        <strain evidence="7">JCM 32048</strain>
    </source>
</reference>
<evidence type="ECO:0000313" key="7">
    <source>
        <dbReference type="EMBL" id="GJD65839.1"/>
    </source>
</evidence>
<organism evidence="7 8">
    <name type="scientific">Methylobacterium frigidaeris</name>
    <dbReference type="NCBI Taxonomy" id="2038277"/>
    <lineage>
        <taxon>Bacteria</taxon>
        <taxon>Pseudomonadati</taxon>
        <taxon>Pseudomonadota</taxon>
        <taxon>Alphaproteobacteria</taxon>
        <taxon>Hyphomicrobiales</taxon>
        <taxon>Methylobacteriaceae</taxon>
        <taxon>Methylobacterium</taxon>
    </lineage>
</organism>
<dbReference type="EMBL" id="BPQJ01000048">
    <property type="protein sequence ID" value="GJD65839.1"/>
    <property type="molecule type" value="Genomic_DNA"/>
</dbReference>
<keyword evidence="8" id="KW-1185">Reference proteome</keyword>
<reference evidence="7" key="2">
    <citation type="submission" date="2021-08" db="EMBL/GenBank/DDBJ databases">
        <authorList>
            <person name="Tani A."/>
            <person name="Ola A."/>
            <person name="Ogura Y."/>
            <person name="Katsura K."/>
            <person name="Hayashi T."/>
        </authorList>
    </citation>
    <scope>NUCLEOTIDE SEQUENCE</scope>
    <source>
        <strain evidence="7">JCM 32048</strain>
    </source>
</reference>